<accession>A0A3R7MJP6</accession>
<feature type="signal peptide" evidence="2">
    <location>
        <begin position="1"/>
        <end position="23"/>
    </location>
</feature>
<dbReference type="OrthoDB" id="252404at2759"/>
<comment type="caution">
    <text evidence="3">The sequence shown here is derived from an EMBL/GenBank/DDBJ whole genome shotgun (WGS) entry which is preliminary data.</text>
</comment>
<dbReference type="VEuPathDB" id="TriTrypDB:TRSC58_05206"/>
<evidence type="ECO:0000313" key="4">
    <source>
        <dbReference type="Proteomes" id="UP000283634"/>
    </source>
</evidence>
<dbReference type="AlphaFoldDB" id="A0A3R7MJP6"/>
<dbReference type="EMBL" id="MKGL01000094">
    <property type="protein sequence ID" value="RNF07077.1"/>
    <property type="molecule type" value="Genomic_DNA"/>
</dbReference>
<reference evidence="3 4" key="1">
    <citation type="journal article" date="2018" name="BMC Genomics">
        <title>Genomic comparison of Trypanosoma conorhini and Trypanosoma rangeli to Trypanosoma cruzi strains of high and low virulence.</title>
        <authorList>
            <person name="Bradwell K.R."/>
            <person name="Koparde V.N."/>
            <person name="Matveyev A.V."/>
            <person name="Serrano M.G."/>
            <person name="Alves J.M."/>
            <person name="Parikh H."/>
            <person name="Huang B."/>
            <person name="Lee V."/>
            <person name="Espinosa-Alvarez O."/>
            <person name="Ortiz P.A."/>
            <person name="Costa-Martins A.G."/>
            <person name="Teixeira M.M."/>
            <person name="Buck G.A."/>
        </authorList>
    </citation>
    <scope>NUCLEOTIDE SEQUENCE [LARGE SCALE GENOMIC DNA]</scope>
    <source>
        <strain evidence="3 4">AM80</strain>
    </source>
</reference>
<evidence type="ECO:0000313" key="3">
    <source>
        <dbReference type="EMBL" id="RNF07077.1"/>
    </source>
</evidence>
<keyword evidence="1" id="KW-0472">Membrane</keyword>
<proteinExistence type="predicted"/>
<gene>
    <name evidence="3" type="ORF">TraAM80_03564</name>
</gene>
<sequence>MKRSSSFLLASVPLLCLLSVLSAVTVQSFSKSHHIVTFGGAAWGPVVSEKEVELKRAIVADVGTQLLRKYAFLTIINVSSLSVGGHFEARLTVAQAPRSNSSSSRLLHIWPPDEVNSMIAQCTFSKTLALHTPSEAANLISVRIPSLGKNVSEYSILSARVIVVGILSIIAMVVLLLVVLVWMCCQCCNENYDERKPYQPHPNGIK</sequence>
<keyword evidence="4" id="KW-1185">Reference proteome</keyword>
<keyword evidence="2" id="KW-0732">Signal</keyword>
<evidence type="ECO:0000256" key="1">
    <source>
        <dbReference type="SAM" id="Phobius"/>
    </source>
</evidence>
<dbReference type="Proteomes" id="UP000283634">
    <property type="component" value="Unassembled WGS sequence"/>
</dbReference>
<dbReference type="OMA" id="CCNENYD"/>
<feature type="transmembrane region" description="Helical" evidence="1">
    <location>
        <begin position="161"/>
        <end position="185"/>
    </location>
</feature>
<organism evidence="3 4">
    <name type="scientific">Trypanosoma rangeli</name>
    <dbReference type="NCBI Taxonomy" id="5698"/>
    <lineage>
        <taxon>Eukaryota</taxon>
        <taxon>Discoba</taxon>
        <taxon>Euglenozoa</taxon>
        <taxon>Kinetoplastea</taxon>
        <taxon>Metakinetoplastina</taxon>
        <taxon>Trypanosomatida</taxon>
        <taxon>Trypanosomatidae</taxon>
        <taxon>Trypanosoma</taxon>
        <taxon>Herpetosoma</taxon>
    </lineage>
</organism>
<feature type="chain" id="PRO_5018552465" evidence="2">
    <location>
        <begin position="24"/>
        <end position="206"/>
    </location>
</feature>
<dbReference type="GeneID" id="40327497"/>
<keyword evidence="1" id="KW-0812">Transmembrane</keyword>
<protein>
    <submittedName>
        <fullName evidence="3">Uncharacterized protein</fullName>
    </submittedName>
</protein>
<keyword evidence="1" id="KW-1133">Transmembrane helix</keyword>
<name>A0A3R7MJP6_TRYRA</name>
<evidence type="ECO:0000256" key="2">
    <source>
        <dbReference type="SAM" id="SignalP"/>
    </source>
</evidence>
<dbReference type="RefSeq" id="XP_029239611.1">
    <property type="nucleotide sequence ID" value="XM_029380527.1"/>
</dbReference>